<dbReference type="OrthoDB" id="2840257at2759"/>
<dbReference type="Gene3D" id="3.80.10.10">
    <property type="entry name" value="Ribonuclease Inhibitor"/>
    <property type="match status" value="1"/>
</dbReference>
<accession>A0A8H7CHT3</accession>
<dbReference type="Proteomes" id="UP000620124">
    <property type="component" value="Unassembled WGS sequence"/>
</dbReference>
<proteinExistence type="predicted"/>
<gene>
    <name evidence="1" type="ORF">MVEN_02043300</name>
</gene>
<name>A0A8H7CHT3_9AGAR</name>
<evidence type="ECO:0000313" key="2">
    <source>
        <dbReference type="Proteomes" id="UP000620124"/>
    </source>
</evidence>
<comment type="caution">
    <text evidence="1">The sequence shown here is derived from an EMBL/GenBank/DDBJ whole genome shotgun (WGS) entry which is preliminary data.</text>
</comment>
<dbReference type="SUPFAM" id="SSF52047">
    <property type="entry name" value="RNI-like"/>
    <property type="match status" value="1"/>
</dbReference>
<keyword evidence="2" id="KW-1185">Reference proteome</keyword>
<evidence type="ECO:0008006" key="3">
    <source>
        <dbReference type="Google" id="ProtNLM"/>
    </source>
</evidence>
<dbReference type="InterPro" id="IPR032675">
    <property type="entry name" value="LRR_dom_sf"/>
</dbReference>
<dbReference type="AlphaFoldDB" id="A0A8H7CHT3"/>
<sequence length="427" mass="47998">MNHSWAKWVTKRRSALVDKNTNTSVEELQARITELSVDTDGLKQSENVESAAQHRLNAILDPVARLPLELSSEIFFHCIPPRPKPGSRAAPMLLLNVCSAWSDIALSTPMLWATIHLDFPGTKILSVWLERARHCALSISLRKSLDDGVAAVLRQYAKQLKHFESYEQKPNVNSLTSLPCLETLTFGSPLEATSFSSLDYVSLEYILGLLRLTPKLEKCTFLSIFIKVDLGDHKKQTFPNLRVLEFGVAGLENPGGGDNILHHITLPALETLAVRLRDLSDSHFSLFLKRSSPPLRKLVLSGGVKGLQFIRLGEWLRLLPSLVDLEFYTVQSVFIDDLFSALADSSPQLLPNLQSLKIYHHLPTPFSYQKLLRLLSARTQLVCFHLKGFSGYEPRPHADVRDRLRQLVADGIEIYIGSRTQNYISPM</sequence>
<protein>
    <recommendedName>
        <fullName evidence="3">F-box domain-containing protein</fullName>
    </recommendedName>
</protein>
<organism evidence="1 2">
    <name type="scientific">Mycena venus</name>
    <dbReference type="NCBI Taxonomy" id="2733690"/>
    <lineage>
        <taxon>Eukaryota</taxon>
        <taxon>Fungi</taxon>
        <taxon>Dikarya</taxon>
        <taxon>Basidiomycota</taxon>
        <taxon>Agaricomycotina</taxon>
        <taxon>Agaricomycetes</taxon>
        <taxon>Agaricomycetidae</taxon>
        <taxon>Agaricales</taxon>
        <taxon>Marasmiineae</taxon>
        <taxon>Mycenaceae</taxon>
        <taxon>Mycena</taxon>
    </lineage>
</organism>
<evidence type="ECO:0000313" key="1">
    <source>
        <dbReference type="EMBL" id="KAF7338184.1"/>
    </source>
</evidence>
<dbReference type="EMBL" id="JACAZI010000021">
    <property type="protein sequence ID" value="KAF7338184.1"/>
    <property type="molecule type" value="Genomic_DNA"/>
</dbReference>
<reference evidence="1" key="1">
    <citation type="submission" date="2020-05" db="EMBL/GenBank/DDBJ databases">
        <title>Mycena genomes resolve the evolution of fungal bioluminescence.</title>
        <authorList>
            <person name="Tsai I.J."/>
        </authorList>
    </citation>
    <scope>NUCLEOTIDE SEQUENCE</scope>
    <source>
        <strain evidence="1">CCC161011</strain>
    </source>
</reference>